<dbReference type="KEGG" id="fal:FRAAL1641"/>
<dbReference type="SUPFAM" id="SSF52096">
    <property type="entry name" value="ClpP/crotonase"/>
    <property type="match status" value="1"/>
</dbReference>
<evidence type="ECO:0000313" key="2">
    <source>
        <dbReference type="EMBL" id="CAJ60296.1"/>
    </source>
</evidence>
<name>Q0RQ80_FRAAA</name>
<gene>
    <name evidence="2" type="ordered locus">FRAAL1641</name>
</gene>
<dbReference type="STRING" id="326424.FRAAL1641"/>
<dbReference type="PANTHER" id="PTHR43802">
    <property type="entry name" value="ENOYL-COA HYDRATASE"/>
    <property type="match status" value="1"/>
</dbReference>
<dbReference type="Pfam" id="PF00378">
    <property type="entry name" value="ECH_1"/>
    <property type="match status" value="1"/>
</dbReference>
<sequence>MGRVAAVTGLGNTPRMSEILIAETLGTTRLITMNRPQARNALGGGLVTALYSALVAADEDPDVHVVVLTGADPAFCAGVDLKEAARDGKKYFDQFEGTNCVGQVARMRTPVIGAVNGPAFTGGLEIALGCDFLIASERAVFADTHARVGVLPGGGLTAHLPLFVGVGNARRMSMTGALVDAAEALRIGLVTEVVPHAELRERALAVAASVGEVDPRMTRGLKKVYGDGIATYTGPASAAEARGAIETPPAFAEIEQRRVEVMAGNRARLGADRG</sequence>
<dbReference type="EC" id="4.2.1.17" evidence="2"/>
<dbReference type="InterPro" id="IPR029045">
    <property type="entry name" value="ClpP/crotonase-like_dom_sf"/>
</dbReference>
<dbReference type="GO" id="GO:0004300">
    <property type="term" value="F:enoyl-CoA hydratase activity"/>
    <property type="evidence" value="ECO:0007669"/>
    <property type="project" value="UniProtKB-EC"/>
</dbReference>
<dbReference type="Gene3D" id="3.90.226.10">
    <property type="entry name" value="2-enoyl-CoA Hydratase, Chain A, domain 1"/>
    <property type="match status" value="1"/>
</dbReference>
<dbReference type="InterPro" id="IPR001753">
    <property type="entry name" value="Enoyl-CoA_hydra/iso"/>
</dbReference>
<dbReference type="NCBIfam" id="NF004840">
    <property type="entry name" value="PRK06190.1"/>
    <property type="match status" value="1"/>
</dbReference>
<dbReference type="HOGENOM" id="CLU_009834_7_4_11"/>
<dbReference type="CDD" id="cd06558">
    <property type="entry name" value="crotonase-like"/>
    <property type="match status" value="1"/>
</dbReference>
<evidence type="ECO:0000256" key="1">
    <source>
        <dbReference type="ARBA" id="ARBA00005254"/>
    </source>
</evidence>
<keyword evidence="3" id="KW-1185">Reference proteome</keyword>
<dbReference type="eggNOG" id="COG1024">
    <property type="taxonomic scope" value="Bacteria"/>
</dbReference>
<accession>Q0RQ80</accession>
<proteinExistence type="inferred from homology"/>
<protein>
    <submittedName>
        <fullName evidence="2">Enoyl-CoA hydratase/isomerase</fullName>
        <ecNumber evidence="2">4.2.1.17</ecNumber>
    </submittedName>
</protein>
<dbReference type="PANTHER" id="PTHR43802:SF1">
    <property type="entry name" value="IP11341P-RELATED"/>
    <property type="match status" value="1"/>
</dbReference>
<dbReference type="AlphaFoldDB" id="Q0RQ80"/>
<evidence type="ECO:0000313" key="3">
    <source>
        <dbReference type="Proteomes" id="UP000000657"/>
    </source>
</evidence>
<comment type="similarity">
    <text evidence="1">Belongs to the enoyl-CoA hydratase/isomerase family.</text>
</comment>
<reference evidence="2 3" key="1">
    <citation type="journal article" date="2007" name="Genome Res.">
        <title>Genome characteristics of facultatively symbiotic Frankia sp. strains reflect host range and host plant biogeography.</title>
        <authorList>
            <person name="Normand P."/>
            <person name="Lapierre P."/>
            <person name="Tisa L.S."/>
            <person name="Gogarten J.P."/>
            <person name="Alloisio N."/>
            <person name="Bagnarol E."/>
            <person name="Bassi C.A."/>
            <person name="Berry A.M."/>
            <person name="Bickhart D.M."/>
            <person name="Choisne N."/>
            <person name="Couloux A."/>
            <person name="Cournoyer B."/>
            <person name="Cruveiller S."/>
            <person name="Daubin V."/>
            <person name="Demange N."/>
            <person name="Francino M.P."/>
            <person name="Goltsman E."/>
            <person name="Huang Y."/>
            <person name="Kopp O.R."/>
            <person name="Labarre L."/>
            <person name="Lapidus A."/>
            <person name="Lavire C."/>
            <person name="Marechal J."/>
            <person name="Martinez M."/>
            <person name="Mastronunzio J.E."/>
            <person name="Mullin B.C."/>
            <person name="Niemann J."/>
            <person name="Pujic P."/>
            <person name="Rawnsley T."/>
            <person name="Rouy Z."/>
            <person name="Schenowitz C."/>
            <person name="Sellstedt A."/>
            <person name="Tavares F."/>
            <person name="Tomkins J.P."/>
            <person name="Vallenet D."/>
            <person name="Valverde C."/>
            <person name="Wall L.G."/>
            <person name="Wang Y."/>
            <person name="Medigue C."/>
            <person name="Benson D.R."/>
        </authorList>
    </citation>
    <scope>NUCLEOTIDE SEQUENCE [LARGE SCALE GENOMIC DNA]</scope>
    <source>
        <strain evidence="3">DSM 45986 / CECT 9034 / ACN14a</strain>
    </source>
</reference>
<dbReference type="GO" id="GO:0016853">
    <property type="term" value="F:isomerase activity"/>
    <property type="evidence" value="ECO:0007669"/>
    <property type="project" value="UniProtKB-KW"/>
</dbReference>
<dbReference type="EMBL" id="CT573213">
    <property type="protein sequence ID" value="CAJ60296.1"/>
    <property type="molecule type" value="Genomic_DNA"/>
</dbReference>
<keyword evidence="2" id="KW-0456">Lyase</keyword>
<dbReference type="Proteomes" id="UP000000657">
    <property type="component" value="Chromosome"/>
</dbReference>
<organism evidence="2 3">
    <name type="scientific">Frankia alni (strain DSM 45986 / CECT 9034 / ACN14a)</name>
    <dbReference type="NCBI Taxonomy" id="326424"/>
    <lineage>
        <taxon>Bacteria</taxon>
        <taxon>Bacillati</taxon>
        <taxon>Actinomycetota</taxon>
        <taxon>Actinomycetes</taxon>
        <taxon>Frankiales</taxon>
        <taxon>Frankiaceae</taxon>
        <taxon>Frankia</taxon>
    </lineage>
</organism>